<dbReference type="PANTHER" id="PTHR45638:SF11">
    <property type="entry name" value="CYCLIC NUCLEOTIDE-GATED CATION CHANNEL SUBUNIT A"/>
    <property type="match status" value="1"/>
</dbReference>
<dbReference type="PROSITE" id="PS50042">
    <property type="entry name" value="CNMP_BINDING_3"/>
    <property type="match status" value="4"/>
</dbReference>
<evidence type="ECO:0000313" key="5">
    <source>
        <dbReference type="Proteomes" id="UP001558652"/>
    </source>
</evidence>
<dbReference type="InterPro" id="IPR018490">
    <property type="entry name" value="cNMP-bd_dom_sf"/>
</dbReference>
<sequence length="1971" mass="225109">MTREVFLRLKDRRLRGRKWVLSLCSGLWWQCGLVGMCLGWAGLVGYEATFRVELRWGTLPWAAAALVASDSWCLADACLCCLQRLARRPPARPLLLMALDLLTSWPALTLHYLLSAPPYCAPVVYLRTYRLLGLVHRLWTEVLFFENVFLCFIVSHVAFLYAVACVFQTYVLDRADYRRAMVAYFPGFDVSIFDDSWKLEGHVDFFLFSSYVAVQIFCRKAIHYLLPPPGVEEVVVLMTVGAEGTLINALKAASALASFETEQVHRRMFRRFLSEGLPPEEMAARFWLYVDTLWRERCGVLRSRMEAALPPGLHADSRLDTYLEALSHSPILNDLDSCFLGALASRMVTEFHAPGDRLYDSLSLKNKMIYVRRGVVEILSPEDGETVLFSFGEGTCLGDASLVVPFPNVAPLKCATYCEIQTLYKRNIADLYAQFPNEFKIIADKTATVFLEGRKARRYARNVRKVNRQFAVGRSPTEPTEWVAAALDKLCRASAAASPTDTVEVEDILNSWEEITDQDFSGRAGRLINHLHKLTPVRGNDYRTDAVFLTKHCPLKLYPDSSLTRFTEGLVVAAVLLLLLITPYKAAISVSTEEDLLTIFIQIAFLIDLVVQCVTTVRHRGFLITEAGRILDNRAFSPRFLASAVSVVPFHYIAKGYGPGGGPYFAIFRCYQLINWWRVKEMYSKFEDSILVGRKLWRYVVLSVILGYGSYVSGAIYFMSTCFNRECHPKGWWAIVYGPLSDYTNYKVILYSLGHGLMIISGSPLYNTKPATMAEHVVLSLLSIGGLIFGVKYLSWMTGSAVAEGEVKFRFVSSVSAIRYVLAKRATGSGIEQRATDYLRSLWDNSQGYGVFEVTSLTRGDLDPELESEIKFARWFDLALRVDLFKYFGEKFIGDILRISRLFYLPPNEVLVYRGQAVDSIFLLDKGYCELLSDDGSSSIKSWGMVFCLVESMLNLPCLCTVRSKTSCTLLMIRKDEIFRAMTEYQYDYRRVIEVLKKGAILVNLPYVETTAKEVALELVQQMPHFPSIIKPVDGFVDEQKYPIKKQEITHLWSDRIFKFFLWKVIIIQTGKLFLFWELFRCCMALLSAFLFPAHFIVSLYWKKVDIAYWCLDLTAYLDIYFKFHVGYYREGVLIRDRILNAKRYGRTWFWLDLAACLPLQLITSNYIVGNYNRILQIYRVFAMLSTLKSDVTKDRNYIVYPRFLILVVTFINAVTNALIYSRCEKGSGGGAVLVGDGLLSCHFENWSELGYKIPTEIDRLVLILIYWVCLVVMQTRQSAIALHWFHTEPAFISSVVVSVVITIYFLSSIASDIPIETTLVYSYQLKIAHMKKFLDEFNANDRLKRHFIAHYRLCWSNLLGMNYSEIFEPFPFGLRQDILLKIYGETLSKYSVFEVADVGFYRSLLNIARVSFFVKDSTAIQPKQVNNDLYMIHRGYATVTDPAGIGRYILGRGDLFGKMEERQIFQYETVMAESNMEVLIFDHAEFNRLLKTYPRIKQVYELSVFFDSHNANDRYQRKEKDYYVGEETEYVENLIVSVQRWELIKLVLAIIVFCWSAYLVGTQSVNLWALMTAYCLEVTTLLAVFMSYAPWLSKEAEGALAKSFVTYYSRVRRQMYMDLVALVPLELVYLAATRFAPDPLPFALMRLNRGLLLLTMKEFCWRNSYYLGNISRATIRLVLAAVVSATLIHAAACAIVFCLIADGYVTSEDLGVHLYGRALTLVLCAMSKYGIAADMEAKGRLVQGLEIVLVVLTKPLGAALVREFLIYFRLVSHFGFDYIRESRKLRKLMRVTGASHVLIDVVDDYSRKMYGEKGGEAVPQLIAEAPQYLYRPFAQSAFGRHLEKSSPFAGCDEHLLAQISAHLKLHVYFPGNVLVRAGVADCSMYFVHAGQVEVVAALARPRREVVVRTLRRGEYFGAVQGLFPKVRHKANYRATTTVLVLKLDYNDWKHYLDFFPVAKNRIYSRYEDLS</sequence>
<feature type="domain" description="Cyclic nucleotide-binding" evidence="3">
    <location>
        <begin position="331"/>
        <end position="431"/>
    </location>
</feature>
<feature type="transmembrane region" description="Helical" evidence="2">
    <location>
        <begin position="1082"/>
        <end position="1101"/>
    </location>
</feature>
<name>A0ABD0YD97_9HEMI</name>
<feature type="transmembrane region" description="Helical" evidence="2">
    <location>
        <begin position="1678"/>
        <end position="1703"/>
    </location>
</feature>
<feature type="domain" description="Cyclic nucleotide-binding" evidence="3">
    <location>
        <begin position="884"/>
        <end position="999"/>
    </location>
</feature>
<feature type="domain" description="Cyclic nucleotide-binding" evidence="3">
    <location>
        <begin position="1393"/>
        <end position="1491"/>
    </location>
</feature>
<feature type="transmembrane region" description="Helical" evidence="2">
    <location>
        <begin position="778"/>
        <end position="796"/>
    </location>
</feature>
<dbReference type="CDD" id="cd00038">
    <property type="entry name" value="CAP_ED"/>
    <property type="match status" value="3"/>
</dbReference>
<dbReference type="EMBL" id="JBFDAA010000009">
    <property type="protein sequence ID" value="KAL1129285.1"/>
    <property type="molecule type" value="Genomic_DNA"/>
</dbReference>
<dbReference type="Proteomes" id="UP001558652">
    <property type="component" value="Unassembled WGS sequence"/>
</dbReference>
<accession>A0ABD0YD97</accession>
<evidence type="ECO:0000259" key="3">
    <source>
        <dbReference type="PROSITE" id="PS50042"/>
    </source>
</evidence>
<dbReference type="InterPro" id="IPR014710">
    <property type="entry name" value="RmlC-like_jellyroll"/>
</dbReference>
<feature type="transmembrane region" description="Helical" evidence="2">
    <location>
        <begin position="147"/>
        <end position="172"/>
    </location>
</feature>
<evidence type="ECO:0000256" key="2">
    <source>
        <dbReference type="SAM" id="Phobius"/>
    </source>
</evidence>
<feature type="transmembrane region" description="Helical" evidence="2">
    <location>
        <begin position="1261"/>
        <end position="1286"/>
    </location>
</feature>
<dbReference type="SUPFAM" id="SSF51206">
    <property type="entry name" value="cAMP-binding domain-like"/>
    <property type="match status" value="4"/>
</dbReference>
<dbReference type="InterPro" id="IPR050866">
    <property type="entry name" value="CNG_cation_channel"/>
</dbReference>
<gene>
    <name evidence="4" type="ORF">AAG570_013814</name>
</gene>
<keyword evidence="2" id="KW-0472">Membrane</keyword>
<feature type="transmembrane region" description="Helical" evidence="2">
    <location>
        <begin position="1715"/>
        <end position="1732"/>
    </location>
</feature>
<dbReference type="SMART" id="SM00100">
    <property type="entry name" value="cNMP"/>
    <property type="match status" value="3"/>
</dbReference>
<evidence type="ECO:0000313" key="4">
    <source>
        <dbReference type="EMBL" id="KAL1129285.1"/>
    </source>
</evidence>
<comment type="caution">
    <text evidence="4">The sequence shown here is derived from an EMBL/GenBank/DDBJ whole genome shotgun (WGS) entry which is preliminary data.</text>
</comment>
<dbReference type="InterPro" id="IPR000595">
    <property type="entry name" value="cNMP-bd_dom"/>
</dbReference>
<keyword evidence="1" id="KW-0406">Ion transport</keyword>
<dbReference type="Gene3D" id="2.60.120.10">
    <property type="entry name" value="Jelly Rolls"/>
    <property type="match status" value="4"/>
</dbReference>
<feature type="transmembrane region" description="Helical" evidence="2">
    <location>
        <begin position="1198"/>
        <end position="1220"/>
    </location>
</feature>
<feature type="transmembrane region" description="Helical" evidence="2">
    <location>
        <begin position="699"/>
        <end position="719"/>
    </location>
</feature>
<feature type="transmembrane region" description="Helical" evidence="2">
    <location>
        <begin position="1292"/>
        <end position="1311"/>
    </location>
</feature>
<keyword evidence="1" id="KW-0813">Transport</keyword>
<dbReference type="Pfam" id="PF00027">
    <property type="entry name" value="cNMP_binding"/>
    <property type="match status" value="2"/>
</dbReference>
<feature type="transmembrane region" description="Helical" evidence="2">
    <location>
        <begin position="20"/>
        <end position="41"/>
    </location>
</feature>
<keyword evidence="2" id="KW-1133">Transmembrane helix</keyword>
<dbReference type="PANTHER" id="PTHR45638">
    <property type="entry name" value="CYCLIC NUCLEOTIDE-GATED CATION CHANNEL SUBUNIT A"/>
    <property type="match status" value="1"/>
</dbReference>
<reference evidence="4 5" key="1">
    <citation type="submission" date="2024-07" db="EMBL/GenBank/DDBJ databases">
        <title>Chromosome-level genome assembly of the water stick insect Ranatra chinensis (Heteroptera: Nepidae).</title>
        <authorList>
            <person name="Liu X."/>
        </authorList>
    </citation>
    <scope>NUCLEOTIDE SEQUENCE [LARGE SCALE GENOMIC DNA]</scope>
    <source>
        <strain evidence="4">Cailab_2021Rc</strain>
        <tissue evidence="4">Muscle</tissue>
    </source>
</reference>
<feature type="transmembrane region" description="Helical" evidence="2">
    <location>
        <begin position="1544"/>
        <end position="1562"/>
    </location>
</feature>
<feature type="transmembrane region" description="Helical" evidence="2">
    <location>
        <begin position="1568"/>
        <end position="1594"/>
    </location>
</feature>
<keyword evidence="1" id="KW-0407">Ion channel</keyword>
<evidence type="ECO:0000256" key="1">
    <source>
        <dbReference type="ARBA" id="ARBA00023286"/>
    </source>
</evidence>
<feature type="transmembrane region" description="Helical" evidence="2">
    <location>
        <begin position="1149"/>
        <end position="1169"/>
    </location>
</feature>
<keyword evidence="5" id="KW-1185">Reference proteome</keyword>
<feature type="domain" description="Cyclic nucleotide-binding" evidence="3">
    <location>
        <begin position="1848"/>
        <end position="1970"/>
    </location>
</feature>
<proteinExistence type="predicted"/>
<keyword evidence="2" id="KW-0812">Transmembrane</keyword>
<organism evidence="4 5">
    <name type="scientific">Ranatra chinensis</name>
    <dbReference type="NCBI Taxonomy" id="642074"/>
    <lineage>
        <taxon>Eukaryota</taxon>
        <taxon>Metazoa</taxon>
        <taxon>Ecdysozoa</taxon>
        <taxon>Arthropoda</taxon>
        <taxon>Hexapoda</taxon>
        <taxon>Insecta</taxon>
        <taxon>Pterygota</taxon>
        <taxon>Neoptera</taxon>
        <taxon>Paraneoptera</taxon>
        <taxon>Hemiptera</taxon>
        <taxon>Heteroptera</taxon>
        <taxon>Panheteroptera</taxon>
        <taxon>Nepomorpha</taxon>
        <taxon>Nepidae</taxon>
        <taxon>Ranatrinae</taxon>
        <taxon>Ranatra</taxon>
    </lineage>
</organism>
<keyword evidence="1" id="KW-1071">Ligand-gated ion channel</keyword>
<protein>
    <recommendedName>
        <fullName evidence="3">Cyclic nucleotide-binding domain-containing protein</fullName>
    </recommendedName>
</protein>